<dbReference type="KEGG" id="gai:IMCC3135_10035"/>
<proteinExistence type="predicted"/>
<evidence type="ECO:0000313" key="1">
    <source>
        <dbReference type="EMBL" id="ASJ72101.1"/>
    </source>
</evidence>
<dbReference type="EMBL" id="CP018632">
    <property type="protein sequence ID" value="ASJ72101.1"/>
    <property type="molecule type" value="Genomic_DNA"/>
</dbReference>
<dbReference type="AlphaFoldDB" id="A0A2Z2NQ60"/>
<dbReference type="OrthoDB" id="7253051at2"/>
<gene>
    <name evidence="1" type="ORF">IMCC3135_10035</name>
</gene>
<name>A0A2Z2NQ60_9GAMM</name>
<dbReference type="Proteomes" id="UP000250079">
    <property type="component" value="Chromosome"/>
</dbReference>
<keyword evidence="2" id="KW-1185">Reference proteome</keyword>
<dbReference type="RefSeq" id="WP_157735890.1">
    <property type="nucleotide sequence ID" value="NZ_CP018632.1"/>
</dbReference>
<organism evidence="1 2">
    <name type="scientific">Granulosicoccus antarcticus IMCC3135</name>
    <dbReference type="NCBI Taxonomy" id="1192854"/>
    <lineage>
        <taxon>Bacteria</taxon>
        <taxon>Pseudomonadati</taxon>
        <taxon>Pseudomonadota</taxon>
        <taxon>Gammaproteobacteria</taxon>
        <taxon>Chromatiales</taxon>
        <taxon>Granulosicoccaceae</taxon>
        <taxon>Granulosicoccus</taxon>
    </lineage>
</organism>
<sequence>MHTPTTWRLKTKPASLEQEVRARYIKAMLDDGFIGTGWPLNSSPRDLDDCLNLLAEKYPRKDATAVRFVRDTAIGDLVWIADTARGCFHLCRICSEYYYLKTAEPYGGEAAHRFDVDWLARDLSPEHVPGGVKNALRIGTTYCRIHCHATCRYSERLAGLEVESATSNDFLELLDDQALEDLVGLYLQMELKGALIPSTCKSDTAAYEYVVKSWDGKRSAIAQVKSGKQPITNSLASDDRERYLFAVSGIYPVELHGAIKIEKCSLIDFADSFKDLLPKTVTCWMSTAVSKVVT</sequence>
<protein>
    <submittedName>
        <fullName evidence="1">Uncharacterized protein</fullName>
    </submittedName>
</protein>
<accession>A0A2Z2NQ60</accession>
<evidence type="ECO:0000313" key="2">
    <source>
        <dbReference type="Proteomes" id="UP000250079"/>
    </source>
</evidence>
<reference evidence="1 2" key="1">
    <citation type="submission" date="2016-12" db="EMBL/GenBank/DDBJ databases">
        <authorList>
            <person name="Song W.-J."/>
            <person name="Kurnit D.M."/>
        </authorList>
    </citation>
    <scope>NUCLEOTIDE SEQUENCE [LARGE SCALE GENOMIC DNA]</scope>
    <source>
        <strain evidence="1 2">IMCC3135</strain>
    </source>
</reference>